<dbReference type="RefSeq" id="WP_176801677.1">
    <property type="nucleotide sequence ID" value="NZ_JABXYJ010000001.1"/>
</dbReference>
<dbReference type="SUPFAM" id="SSF53850">
    <property type="entry name" value="Periplasmic binding protein-like II"/>
    <property type="match status" value="1"/>
</dbReference>
<organism evidence="6 7">
    <name type="scientific">Undibacterium oligocarboniphilum</name>
    <dbReference type="NCBI Taxonomy" id="666702"/>
    <lineage>
        <taxon>Bacteria</taxon>
        <taxon>Pseudomonadati</taxon>
        <taxon>Pseudomonadota</taxon>
        <taxon>Betaproteobacteria</taxon>
        <taxon>Burkholderiales</taxon>
        <taxon>Oxalobacteraceae</taxon>
        <taxon>Undibacterium</taxon>
    </lineage>
</organism>
<sequence length="338" mass="35796">MQSTIKPLLRPMFQSIAAALLLTASVHAAAADKITIMVGGIEKQIYLPAKLAEQLGYLKETGLDIELLSEPAGVNAETEMLSGAAQGVVGFYDHTIDLQARGKLVQSVVQFSEAPGEVILVSKTAKNIQSPADFKGKTLGVTGLGSSTNFLTQYLAAKAGVKNSEFTTLPVGAGSTFIAAMAQGKIDAGMTTEPTISRLTSSGAASILVDLRSVKSTEAALGGAYPAACLYMPTAWVNSHKEQVQKIVTAFVKTLRYIKTHSAKEIADKMPADYYASNKQMYIDALDGSKQMFTADGVMPENGPATVLKVLNGFDKAVQGKSINLTNTYTTEFVKAVK</sequence>
<feature type="chain" id="PRO_5032559379" evidence="4">
    <location>
        <begin position="31"/>
        <end position="338"/>
    </location>
</feature>
<evidence type="ECO:0000313" key="6">
    <source>
        <dbReference type="EMBL" id="NVO76400.1"/>
    </source>
</evidence>
<comment type="similarity">
    <text evidence="2">Belongs to the bacterial solute-binding protein SsuA/TauA family.</text>
</comment>
<gene>
    <name evidence="6" type="ORF">HV832_00965</name>
</gene>
<accession>A0A850QI15</accession>
<evidence type="ECO:0000256" key="4">
    <source>
        <dbReference type="SAM" id="SignalP"/>
    </source>
</evidence>
<comment type="subcellular location">
    <subcellularLocation>
        <location evidence="1">Periplasm</location>
    </subcellularLocation>
</comment>
<dbReference type="Pfam" id="PF09084">
    <property type="entry name" value="NMT1"/>
    <property type="match status" value="1"/>
</dbReference>
<protein>
    <submittedName>
        <fullName evidence="6">ABC transporter substrate-binding protein</fullName>
    </submittedName>
</protein>
<evidence type="ECO:0000256" key="1">
    <source>
        <dbReference type="ARBA" id="ARBA00004418"/>
    </source>
</evidence>
<evidence type="ECO:0000256" key="2">
    <source>
        <dbReference type="ARBA" id="ARBA00010742"/>
    </source>
</evidence>
<evidence type="ECO:0000313" key="7">
    <source>
        <dbReference type="Proteomes" id="UP000588051"/>
    </source>
</evidence>
<keyword evidence="7" id="KW-1185">Reference proteome</keyword>
<dbReference type="Gene3D" id="3.40.190.10">
    <property type="entry name" value="Periplasmic binding protein-like II"/>
    <property type="match status" value="2"/>
</dbReference>
<dbReference type="PANTHER" id="PTHR30024:SF47">
    <property type="entry name" value="TAURINE-BINDING PERIPLASMIC PROTEIN"/>
    <property type="match status" value="1"/>
</dbReference>
<dbReference type="GO" id="GO:0042918">
    <property type="term" value="P:alkanesulfonate transmembrane transport"/>
    <property type="evidence" value="ECO:0007669"/>
    <property type="project" value="TreeGrafter"/>
</dbReference>
<evidence type="ECO:0000259" key="5">
    <source>
        <dbReference type="Pfam" id="PF09084"/>
    </source>
</evidence>
<reference evidence="6 7" key="1">
    <citation type="submission" date="2020-06" db="EMBL/GenBank/DDBJ databases">
        <authorList>
            <person name="Qiu C."/>
            <person name="Liu Z."/>
        </authorList>
    </citation>
    <scope>NUCLEOTIDE SEQUENCE [LARGE SCALE GENOMIC DNA]</scope>
    <source>
        <strain evidence="6 7">EM 1</strain>
    </source>
</reference>
<dbReference type="InterPro" id="IPR015168">
    <property type="entry name" value="SsuA/THI5"/>
</dbReference>
<dbReference type="AlphaFoldDB" id="A0A850QI15"/>
<dbReference type="Proteomes" id="UP000588051">
    <property type="component" value="Unassembled WGS sequence"/>
</dbReference>
<dbReference type="EMBL" id="JABXYJ010000001">
    <property type="protein sequence ID" value="NVO76400.1"/>
    <property type="molecule type" value="Genomic_DNA"/>
</dbReference>
<keyword evidence="3 4" id="KW-0732">Signal</keyword>
<proteinExistence type="inferred from homology"/>
<comment type="caution">
    <text evidence="6">The sequence shown here is derived from an EMBL/GenBank/DDBJ whole genome shotgun (WGS) entry which is preliminary data.</text>
</comment>
<feature type="signal peptide" evidence="4">
    <location>
        <begin position="1"/>
        <end position="30"/>
    </location>
</feature>
<dbReference type="GO" id="GO:0042597">
    <property type="term" value="C:periplasmic space"/>
    <property type="evidence" value="ECO:0007669"/>
    <property type="project" value="UniProtKB-SubCell"/>
</dbReference>
<name>A0A850QI15_9BURK</name>
<dbReference type="PANTHER" id="PTHR30024">
    <property type="entry name" value="ALIPHATIC SULFONATES-BINDING PROTEIN-RELATED"/>
    <property type="match status" value="1"/>
</dbReference>
<feature type="domain" description="SsuA/THI5-like" evidence="5">
    <location>
        <begin position="51"/>
        <end position="261"/>
    </location>
</feature>
<evidence type="ECO:0000256" key="3">
    <source>
        <dbReference type="ARBA" id="ARBA00022729"/>
    </source>
</evidence>